<organism evidence="1 2">
    <name type="scientific">Luteibacter jiangsuensis</name>
    <dbReference type="NCBI Taxonomy" id="637577"/>
    <lineage>
        <taxon>Bacteria</taxon>
        <taxon>Pseudomonadati</taxon>
        <taxon>Pseudomonadota</taxon>
        <taxon>Gammaproteobacteria</taxon>
        <taxon>Lysobacterales</taxon>
        <taxon>Rhodanobacteraceae</taxon>
        <taxon>Luteibacter</taxon>
    </lineage>
</organism>
<sequence length="100" mass="11280">MPNEFNIAGKDWFTVDEAAHYCGVSVSQFKARESDYGLSARRFMGKKLYERVALYDAIAKSLPWDQPAIPLAAAASPLAPYRNLSPTRLRPYKPRKKSTD</sequence>
<evidence type="ECO:0000313" key="2">
    <source>
        <dbReference type="Proteomes" id="UP001237737"/>
    </source>
</evidence>
<name>A0ABT9SZV3_9GAMM</name>
<keyword evidence="2" id="KW-1185">Reference proteome</keyword>
<gene>
    <name evidence="1" type="ORF">J2T07_002734</name>
</gene>
<dbReference type="EMBL" id="JAUSSK010000003">
    <property type="protein sequence ID" value="MDQ0010544.1"/>
    <property type="molecule type" value="Genomic_DNA"/>
</dbReference>
<protein>
    <recommendedName>
        <fullName evidence="3">Excisionase family DNA binding protein</fullName>
    </recommendedName>
</protein>
<reference evidence="1 2" key="1">
    <citation type="submission" date="2023-07" db="EMBL/GenBank/DDBJ databases">
        <title>Sorghum-associated microbial communities from plants grown in Nebraska, USA.</title>
        <authorList>
            <person name="Schachtman D."/>
        </authorList>
    </citation>
    <scope>NUCLEOTIDE SEQUENCE [LARGE SCALE GENOMIC DNA]</scope>
    <source>
        <strain evidence="1 2">CC60</strain>
    </source>
</reference>
<dbReference type="Proteomes" id="UP001237737">
    <property type="component" value="Unassembled WGS sequence"/>
</dbReference>
<proteinExistence type="predicted"/>
<comment type="caution">
    <text evidence="1">The sequence shown here is derived from an EMBL/GenBank/DDBJ whole genome shotgun (WGS) entry which is preliminary data.</text>
</comment>
<dbReference type="RefSeq" id="WP_306850623.1">
    <property type="nucleotide sequence ID" value="NZ_JAUSSK010000003.1"/>
</dbReference>
<evidence type="ECO:0008006" key="3">
    <source>
        <dbReference type="Google" id="ProtNLM"/>
    </source>
</evidence>
<evidence type="ECO:0000313" key="1">
    <source>
        <dbReference type="EMBL" id="MDQ0010544.1"/>
    </source>
</evidence>
<accession>A0ABT9SZV3</accession>